<dbReference type="InterPro" id="IPR017850">
    <property type="entry name" value="Alkaline_phosphatase_core_sf"/>
</dbReference>
<dbReference type="InterPro" id="IPR002591">
    <property type="entry name" value="Phosphodiest/P_Trfase"/>
</dbReference>
<dbReference type="Pfam" id="PF01663">
    <property type="entry name" value="Phosphodiest"/>
    <property type="match status" value="1"/>
</dbReference>
<dbReference type="PANTHER" id="PTHR10151:SF120">
    <property type="entry name" value="BIS(5'-ADENOSYL)-TRIPHOSPHATASE"/>
    <property type="match status" value="1"/>
</dbReference>
<organism evidence="1 2">
    <name type="scientific">Halorubrum ezzemoulense DSM 17463</name>
    <dbReference type="NCBI Taxonomy" id="1121945"/>
    <lineage>
        <taxon>Archaea</taxon>
        <taxon>Methanobacteriati</taxon>
        <taxon>Methanobacteriota</taxon>
        <taxon>Stenosarchaea group</taxon>
        <taxon>Halobacteria</taxon>
        <taxon>Halobacteriales</taxon>
        <taxon>Haloferacaceae</taxon>
        <taxon>Halorubrum</taxon>
    </lineage>
</organism>
<gene>
    <name evidence="1" type="ORF">B9H04_02435</name>
</gene>
<dbReference type="SUPFAM" id="SSF53649">
    <property type="entry name" value="Alkaline phosphatase-like"/>
    <property type="match status" value="1"/>
</dbReference>
<name>A0A1X4HBR3_HALEZ</name>
<evidence type="ECO:0000313" key="2">
    <source>
        <dbReference type="Proteomes" id="UP000193587"/>
    </source>
</evidence>
<dbReference type="PANTHER" id="PTHR10151">
    <property type="entry name" value="ECTONUCLEOTIDE PYROPHOSPHATASE/PHOSPHODIESTERASE"/>
    <property type="match status" value="1"/>
</dbReference>
<dbReference type="Proteomes" id="UP000193587">
    <property type="component" value="Unassembled WGS sequence"/>
</dbReference>
<proteinExistence type="predicted"/>
<dbReference type="RefSeq" id="WP_049929733.1">
    <property type="nucleotide sequence ID" value="NZ_ATXS01000001.1"/>
</dbReference>
<dbReference type="EMBL" id="NEDJ01000004">
    <property type="protein sequence ID" value="OSP10599.1"/>
    <property type="molecule type" value="Genomic_DNA"/>
</dbReference>
<evidence type="ECO:0000313" key="1">
    <source>
        <dbReference type="EMBL" id="OSP10599.1"/>
    </source>
</evidence>
<dbReference type="GO" id="GO:0016787">
    <property type="term" value="F:hydrolase activity"/>
    <property type="evidence" value="ECO:0007669"/>
    <property type="project" value="UniProtKB-ARBA"/>
</dbReference>
<comment type="caution">
    <text evidence="1">The sequence shown here is derived from an EMBL/GenBank/DDBJ whole genome shotgun (WGS) entry which is preliminary data.</text>
</comment>
<dbReference type="Gene3D" id="3.40.720.10">
    <property type="entry name" value="Alkaline Phosphatase, subunit A"/>
    <property type="match status" value="2"/>
</dbReference>
<dbReference type="AlphaFoldDB" id="A0A1X4HBR3"/>
<dbReference type="STRING" id="1121945.GCA_000421805_00459"/>
<reference evidence="1 2" key="1">
    <citation type="submission" date="2017-04" db="EMBL/GenBank/DDBJ databases">
        <title>MLSA of the genus Halorubrum.</title>
        <authorList>
            <person name="De La Haba R."/>
            <person name="Sanchez-Porro C."/>
            <person name="Infante-Dominguez C."/>
            <person name="Ventosa A."/>
        </authorList>
    </citation>
    <scope>NUCLEOTIDE SEQUENCE [LARGE SCALE GENOMIC DNA]</scope>
    <source>
        <strain evidence="1 2">DSM 17463</strain>
    </source>
</reference>
<accession>A0A1X4HBR3</accession>
<protein>
    <submittedName>
        <fullName evidence="1">Nucleotide pyrophosphatase</fullName>
    </submittedName>
</protein>
<sequence length="500" mass="55933">MTETIVLGLDGANWDLLEPWLESGDLLNVQALREEGTWSDMESCPPPVTCPNWRCYSTGKNPGKLGVFWWEKIDTENRTLTTPTSRSFKSSNYWDYLNDAGKTVGIMNLPMSYPTFEVDGWMVAGGPGSEQDDYTYPEALEDELEERDYRLHPKIPVTSNEDHEAASALVDLIDERFETFRELLSDRPVDVAHLTVFYINVLQHFFWRDDVTKRGWQVIDEHIGEIRDAYPDATLYLMSDHGCTDVDTVFHANSWLEREGYLVTETGASDTFSKFGINKKRVSQLAHRLGVHGLITSLTPESVKDAVPEDEEGFKREQKLDKVDWERSDAIASGQGLIYLIDDSRTEELVRDLEKLERGGKPIASAVYTREGAYEGEFVDEAPNVIFDQREGVHTSGAIGDNPVFSDAGKWKAENVRTGLFLATGADTQDESLNNTMSITDVAPTLLHQLGVAVPTDMDGEPQLTGGRSVASREPIPFASIDESADDEVAARLEDLGYLE</sequence>
<dbReference type="eggNOG" id="arCOG01377">
    <property type="taxonomic scope" value="Archaea"/>
</dbReference>